<dbReference type="GO" id="GO:0008955">
    <property type="term" value="F:peptidoglycan glycosyltransferase activity"/>
    <property type="evidence" value="ECO:0007669"/>
    <property type="project" value="TreeGrafter"/>
</dbReference>
<dbReference type="PANTHER" id="PTHR32282:SF33">
    <property type="entry name" value="PEPTIDOGLYCAN GLYCOSYLTRANSFERASE"/>
    <property type="match status" value="1"/>
</dbReference>
<sequence>GKGPIHRWIPSWRFVLGLFFTLGFGGLVALVTLYIFLPVPSPDDVATAEKTTLYYRDGSTPLGSMYEVNRTPVPLETLPDYIGNAVVASEDRTFYSNSGIDLG</sequence>
<dbReference type="EMBL" id="JAPAIK010000305">
    <property type="protein sequence ID" value="MCW1073558.1"/>
    <property type="molecule type" value="Genomic_DNA"/>
</dbReference>
<keyword evidence="2" id="KW-1133">Transmembrane helix</keyword>
<evidence type="ECO:0000313" key="4">
    <source>
        <dbReference type="EMBL" id="MCW1073558.1"/>
    </source>
</evidence>
<keyword evidence="2" id="KW-0812">Transmembrane</keyword>
<dbReference type="SUPFAM" id="SSF53955">
    <property type="entry name" value="Lysozyme-like"/>
    <property type="match status" value="1"/>
</dbReference>
<feature type="non-terminal residue" evidence="4">
    <location>
        <position position="103"/>
    </location>
</feature>
<organism evidence="4 5">
    <name type="scientific">Streptococcus anginosus</name>
    <dbReference type="NCBI Taxonomy" id="1328"/>
    <lineage>
        <taxon>Bacteria</taxon>
        <taxon>Bacillati</taxon>
        <taxon>Bacillota</taxon>
        <taxon>Bacilli</taxon>
        <taxon>Lactobacillales</taxon>
        <taxon>Streptococcaceae</taxon>
        <taxon>Streptococcus</taxon>
        <taxon>Streptococcus anginosus group</taxon>
    </lineage>
</organism>
<dbReference type="InterPro" id="IPR036950">
    <property type="entry name" value="PBP_transglycosylase"/>
</dbReference>
<dbReference type="InterPro" id="IPR001264">
    <property type="entry name" value="Glyco_trans_51"/>
</dbReference>
<protein>
    <submittedName>
        <fullName evidence="4">Transglycosylase domain-containing protein</fullName>
    </submittedName>
</protein>
<dbReference type="InterPro" id="IPR023346">
    <property type="entry name" value="Lysozyme-like_dom_sf"/>
</dbReference>
<evidence type="ECO:0000256" key="2">
    <source>
        <dbReference type="SAM" id="Phobius"/>
    </source>
</evidence>
<gene>
    <name evidence="4" type="ORF">OJ930_11315</name>
</gene>
<reference evidence="4" key="1">
    <citation type="submission" date="2022-10" db="EMBL/GenBank/DDBJ databases">
        <title>Comparative genomic study of S. anginosus.</title>
        <authorList>
            <person name="Prasad A."/>
            <person name="Ene A."/>
            <person name="Jablonska S."/>
            <person name="Du J."/>
            <person name="Wolfe A.J."/>
            <person name="Putonti C."/>
        </authorList>
    </citation>
    <scope>NUCLEOTIDE SEQUENCE</scope>
    <source>
        <strain evidence="4">UMB6888</strain>
    </source>
</reference>
<evidence type="ECO:0000259" key="3">
    <source>
        <dbReference type="Pfam" id="PF00912"/>
    </source>
</evidence>
<feature type="transmembrane region" description="Helical" evidence="2">
    <location>
        <begin position="12"/>
        <end position="37"/>
    </location>
</feature>
<evidence type="ECO:0000313" key="5">
    <source>
        <dbReference type="Proteomes" id="UP001208853"/>
    </source>
</evidence>
<feature type="non-terminal residue" evidence="4">
    <location>
        <position position="1"/>
    </location>
</feature>
<dbReference type="AlphaFoldDB" id="A0AAW5TH55"/>
<proteinExistence type="predicted"/>
<keyword evidence="2" id="KW-0472">Membrane</keyword>
<evidence type="ECO:0000256" key="1">
    <source>
        <dbReference type="ARBA" id="ARBA00022679"/>
    </source>
</evidence>
<keyword evidence="1" id="KW-0808">Transferase</keyword>
<feature type="domain" description="Glycosyl transferase family 51" evidence="3">
    <location>
        <begin position="62"/>
        <end position="102"/>
    </location>
</feature>
<dbReference type="InterPro" id="IPR050396">
    <property type="entry name" value="Glycosyltr_51/Transpeptidase"/>
</dbReference>
<accession>A0AAW5TH55</accession>
<dbReference type="Proteomes" id="UP001208853">
    <property type="component" value="Unassembled WGS sequence"/>
</dbReference>
<name>A0AAW5TH55_STRAP</name>
<dbReference type="Gene3D" id="1.10.3810.10">
    <property type="entry name" value="Biosynthetic peptidoglycan transglycosylase-like"/>
    <property type="match status" value="1"/>
</dbReference>
<dbReference type="Pfam" id="PF00912">
    <property type="entry name" value="Transgly"/>
    <property type="match status" value="1"/>
</dbReference>
<comment type="caution">
    <text evidence="4">The sequence shown here is derived from an EMBL/GenBank/DDBJ whole genome shotgun (WGS) entry which is preliminary data.</text>
</comment>
<dbReference type="PANTHER" id="PTHR32282">
    <property type="entry name" value="BINDING PROTEIN TRANSPEPTIDASE, PUTATIVE-RELATED"/>
    <property type="match status" value="1"/>
</dbReference>